<evidence type="ECO:0000313" key="3">
    <source>
        <dbReference type="Proteomes" id="UP000520814"/>
    </source>
</evidence>
<name>A0A7W9SXS1_ARMRO</name>
<organism evidence="2 3">
    <name type="scientific">Armatimonas rosea</name>
    <dbReference type="NCBI Taxonomy" id="685828"/>
    <lineage>
        <taxon>Bacteria</taxon>
        <taxon>Bacillati</taxon>
        <taxon>Armatimonadota</taxon>
        <taxon>Armatimonadia</taxon>
        <taxon>Armatimonadales</taxon>
        <taxon>Armatimonadaceae</taxon>
        <taxon>Armatimonas</taxon>
    </lineage>
</organism>
<sequence length="232" mass="24401">MRALLATLVLCLGTAWAQETKPALVTVTGRGVILAKPDRARVTLGVETRGPDAAVAARQNAQRLEAVIAALRKLGIEAKDIQTVGFGVQATDGGSKIRQVSNALEVTIRRLADAGKVVDAALKAGANTASDLAFEVTNPEPLHDLALKQAVQDGQRKAKALAEAAGGSKLTLESLMEDESGGVIAGEFNGMNYYSNRANISAGDRTPITSNQIIISVRVRLEYRLTTLGGKE</sequence>
<feature type="chain" id="PRO_5031121299" description="DUF541 domain-containing protein" evidence="1">
    <location>
        <begin position="18"/>
        <end position="232"/>
    </location>
</feature>
<evidence type="ECO:0000256" key="1">
    <source>
        <dbReference type="SAM" id="SignalP"/>
    </source>
</evidence>
<dbReference type="PANTHER" id="PTHR34387">
    <property type="entry name" value="SLR1258 PROTEIN"/>
    <property type="match status" value="1"/>
</dbReference>
<dbReference type="RefSeq" id="WP_184203891.1">
    <property type="nucleotide sequence ID" value="NZ_JACHGW010000008.1"/>
</dbReference>
<dbReference type="Pfam" id="PF04402">
    <property type="entry name" value="SIMPL"/>
    <property type="match status" value="1"/>
</dbReference>
<dbReference type="Proteomes" id="UP000520814">
    <property type="component" value="Unassembled WGS sequence"/>
</dbReference>
<evidence type="ECO:0008006" key="4">
    <source>
        <dbReference type="Google" id="ProtNLM"/>
    </source>
</evidence>
<dbReference type="GO" id="GO:0006974">
    <property type="term" value="P:DNA damage response"/>
    <property type="evidence" value="ECO:0007669"/>
    <property type="project" value="TreeGrafter"/>
</dbReference>
<dbReference type="InterPro" id="IPR007497">
    <property type="entry name" value="SIMPL/DUF541"/>
</dbReference>
<evidence type="ECO:0000313" key="2">
    <source>
        <dbReference type="EMBL" id="MBB6053804.1"/>
    </source>
</evidence>
<dbReference type="EMBL" id="JACHGW010000008">
    <property type="protein sequence ID" value="MBB6053804.1"/>
    <property type="molecule type" value="Genomic_DNA"/>
</dbReference>
<dbReference type="AlphaFoldDB" id="A0A7W9SXS1"/>
<gene>
    <name evidence="2" type="ORF">HNQ39_005646</name>
</gene>
<feature type="signal peptide" evidence="1">
    <location>
        <begin position="1"/>
        <end position="17"/>
    </location>
</feature>
<reference evidence="2 3" key="1">
    <citation type="submission" date="2020-08" db="EMBL/GenBank/DDBJ databases">
        <title>Genomic Encyclopedia of Type Strains, Phase IV (KMG-IV): sequencing the most valuable type-strain genomes for metagenomic binning, comparative biology and taxonomic classification.</title>
        <authorList>
            <person name="Goeker M."/>
        </authorList>
    </citation>
    <scope>NUCLEOTIDE SEQUENCE [LARGE SCALE GENOMIC DNA]</scope>
    <source>
        <strain evidence="2 3">DSM 23562</strain>
    </source>
</reference>
<dbReference type="Gene3D" id="3.30.110.170">
    <property type="entry name" value="Protein of unknown function (DUF541), domain 1"/>
    <property type="match status" value="1"/>
</dbReference>
<keyword evidence="1" id="KW-0732">Signal</keyword>
<comment type="caution">
    <text evidence="2">The sequence shown here is derived from an EMBL/GenBank/DDBJ whole genome shotgun (WGS) entry which is preliminary data.</text>
</comment>
<proteinExistence type="predicted"/>
<dbReference type="PANTHER" id="PTHR34387:SF1">
    <property type="entry name" value="PERIPLASMIC IMMUNOGENIC PROTEIN"/>
    <property type="match status" value="1"/>
</dbReference>
<keyword evidence="3" id="KW-1185">Reference proteome</keyword>
<dbReference type="InterPro" id="IPR052022">
    <property type="entry name" value="26kDa_periplasmic_antigen"/>
</dbReference>
<protein>
    <recommendedName>
        <fullName evidence="4">DUF541 domain-containing protein</fullName>
    </recommendedName>
</protein>
<accession>A0A7W9SXS1</accession>
<dbReference type="Gene3D" id="3.30.70.2970">
    <property type="entry name" value="Protein of unknown function (DUF541), domain 2"/>
    <property type="match status" value="1"/>
</dbReference>